<accession>A0A4R8UE48</accession>
<evidence type="ECO:0000259" key="4">
    <source>
        <dbReference type="Pfam" id="PF13439"/>
    </source>
</evidence>
<dbReference type="RefSeq" id="WP_134492129.1">
    <property type="nucleotide sequence ID" value="NZ_SOEZ01000070.1"/>
</dbReference>
<dbReference type="CDD" id="cd03801">
    <property type="entry name" value="GT4_PimA-like"/>
    <property type="match status" value="1"/>
</dbReference>
<dbReference type="SUPFAM" id="SSF53756">
    <property type="entry name" value="UDP-Glycosyltransferase/glycogen phosphorylase"/>
    <property type="match status" value="1"/>
</dbReference>
<dbReference type="PANTHER" id="PTHR45947">
    <property type="entry name" value="SULFOQUINOVOSYL TRANSFERASE SQD2"/>
    <property type="match status" value="1"/>
</dbReference>
<feature type="domain" description="Glycosyltransferase subfamily 4-like N-terminal" evidence="4">
    <location>
        <begin position="21"/>
        <end position="172"/>
    </location>
</feature>
<evidence type="ECO:0000313" key="5">
    <source>
        <dbReference type="EMBL" id="TFB47786.1"/>
    </source>
</evidence>
<organism evidence="5 6">
    <name type="scientific">Cryobacterium tagatosivorans</name>
    <dbReference type="NCBI Taxonomy" id="1259199"/>
    <lineage>
        <taxon>Bacteria</taxon>
        <taxon>Bacillati</taxon>
        <taxon>Actinomycetota</taxon>
        <taxon>Actinomycetes</taxon>
        <taxon>Micrococcales</taxon>
        <taxon>Microbacteriaceae</taxon>
        <taxon>Cryobacterium</taxon>
    </lineage>
</organism>
<dbReference type="Proteomes" id="UP000297866">
    <property type="component" value="Unassembled WGS sequence"/>
</dbReference>
<reference evidence="5 6" key="1">
    <citation type="submission" date="2019-03" db="EMBL/GenBank/DDBJ databases">
        <title>Genomics of glacier-inhabiting Cryobacterium strains.</title>
        <authorList>
            <person name="Liu Q."/>
            <person name="Xin Y.-H."/>
        </authorList>
    </citation>
    <scope>NUCLEOTIDE SEQUENCE [LARGE SCALE GENOMIC DNA]</scope>
    <source>
        <strain evidence="5 6">Sr47</strain>
    </source>
</reference>
<proteinExistence type="predicted"/>
<dbReference type="GO" id="GO:1901137">
    <property type="term" value="P:carbohydrate derivative biosynthetic process"/>
    <property type="evidence" value="ECO:0007669"/>
    <property type="project" value="UniProtKB-ARBA"/>
</dbReference>
<gene>
    <name evidence="5" type="ORF">E3O23_14350</name>
</gene>
<name>A0A4R8UE48_9MICO</name>
<keyword evidence="6" id="KW-1185">Reference proteome</keyword>
<evidence type="ECO:0000256" key="2">
    <source>
        <dbReference type="ARBA" id="ARBA00022676"/>
    </source>
</evidence>
<dbReference type="Pfam" id="PF13439">
    <property type="entry name" value="Glyco_transf_4"/>
    <property type="match status" value="1"/>
</dbReference>
<dbReference type="InterPro" id="IPR050194">
    <property type="entry name" value="Glycosyltransferase_grp1"/>
</dbReference>
<dbReference type="PANTHER" id="PTHR45947:SF3">
    <property type="entry name" value="SULFOQUINOVOSYL TRANSFERASE SQD2"/>
    <property type="match status" value="1"/>
</dbReference>
<dbReference type="InterPro" id="IPR028098">
    <property type="entry name" value="Glyco_trans_4-like_N"/>
</dbReference>
<dbReference type="EMBL" id="SOEZ01000070">
    <property type="protein sequence ID" value="TFB47786.1"/>
    <property type="molecule type" value="Genomic_DNA"/>
</dbReference>
<dbReference type="Gene3D" id="3.40.50.2000">
    <property type="entry name" value="Glycogen Phosphorylase B"/>
    <property type="match status" value="2"/>
</dbReference>
<evidence type="ECO:0000256" key="3">
    <source>
        <dbReference type="ARBA" id="ARBA00022679"/>
    </source>
</evidence>
<dbReference type="OrthoDB" id="9790710at2"/>
<protein>
    <recommendedName>
        <fullName evidence="1">D-inositol 3-phosphate glycosyltransferase</fullName>
    </recommendedName>
</protein>
<dbReference type="AlphaFoldDB" id="A0A4R8UE48"/>
<sequence>MRVAIIHPWFPQYRVAFFELLVRQAAAEGIEVHIYHGETPREWRARRDSSSSPLFHQLATRFLSIRGRDLSLKNLSPLYARGPYDLIIVEQAVRNIETYGIVARRFRTPVAFWGHGRTYTARVGRAQEAAKQWLTRRGVWFFAYTEGGADAVEAQGFPRTRTTIVQNSIDTTALKQQIANVEAPELDAFIAQHDLKGKTAIFVGGLDESKRIPFLLSAAGIAHSQDEDFRLLIAGSGAHSALVEQAASDHSWVRYLGPAFGLEKAQAMAASQIIAMPGRVGLITVDGFAAGLPVVTTDWPWHAPEFEYLVHGENAVISGNSIEGFAADLIAVLNDDERLREMRASCLLASERFTVRAMVQNFVRGLHLALERSSA</sequence>
<keyword evidence="3 5" id="KW-0808">Transferase</keyword>
<keyword evidence="2" id="KW-0328">Glycosyltransferase</keyword>
<evidence type="ECO:0000256" key="1">
    <source>
        <dbReference type="ARBA" id="ARBA00021292"/>
    </source>
</evidence>
<comment type="caution">
    <text evidence="5">The sequence shown here is derived from an EMBL/GenBank/DDBJ whole genome shotgun (WGS) entry which is preliminary data.</text>
</comment>
<dbReference type="GO" id="GO:0016757">
    <property type="term" value="F:glycosyltransferase activity"/>
    <property type="evidence" value="ECO:0007669"/>
    <property type="project" value="UniProtKB-KW"/>
</dbReference>
<evidence type="ECO:0000313" key="6">
    <source>
        <dbReference type="Proteomes" id="UP000297866"/>
    </source>
</evidence>
<dbReference type="Pfam" id="PF13692">
    <property type="entry name" value="Glyco_trans_1_4"/>
    <property type="match status" value="1"/>
</dbReference>